<dbReference type="InterPro" id="IPR038678">
    <property type="entry name" value="Spondin_N_sf"/>
</dbReference>
<keyword evidence="5 9" id="KW-0732">Signal</keyword>
<evidence type="ECO:0000259" key="10">
    <source>
        <dbReference type="PROSITE" id="PS51020"/>
    </source>
</evidence>
<dbReference type="InterPro" id="IPR000884">
    <property type="entry name" value="TSP1_rpt"/>
</dbReference>
<dbReference type="PROSITE" id="PS50092">
    <property type="entry name" value="TSP1"/>
    <property type="match status" value="1"/>
</dbReference>
<dbReference type="Proteomes" id="UP001153620">
    <property type="component" value="Chromosome 3"/>
</dbReference>
<dbReference type="PANTHER" id="PTHR11311:SF15">
    <property type="entry name" value="SPONDIN-2"/>
    <property type="match status" value="1"/>
</dbReference>
<feature type="chain" id="PRO_5040381869" description="Spondin domain-containing protein" evidence="9">
    <location>
        <begin position="22"/>
        <end position="331"/>
    </location>
</feature>
<proteinExistence type="predicted"/>
<dbReference type="SMART" id="SM00209">
    <property type="entry name" value="TSP1"/>
    <property type="match status" value="1"/>
</dbReference>
<keyword evidence="12" id="KW-1185">Reference proteome</keyword>
<keyword evidence="8" id="KW-0325">Glycoprotein</keyword>
<dbReference type="PROSITE" id="PS51020">
    <property type="entry name" value="SPONDIN"/>
    <property type="match status" value="1"/>
</dbReference>
<keyword evidence="4" id="KW-0479">Metal-binding</keyword>
<evidence type="ECO:0000256" key="1">
    <source>
        <dbReference type="ARBA" id="ARBA00004498"/>
    </source>
</evidence>
<name>A0A9N9WVD7_9DIPT</name>
<dbReference type="EMBL" id="OU895879">
    <property type="protein sequence ID" value="CAG9807597.1"/>
    <property type="molecule type" value="Genomic_DNA"/>
</dbReference>
<dbReference type="NCBIfam" id="NF038123">
    <property type="entry name" value="NF038123_dom"/>
    <property type="match status" value="1"/>
</dbReference>
<dbReference type="OrthoDB" id="6090599at2759"/>
<evidence type="ECO:0000256" key="9">
    <source>
        <dbReference type="SAM" id="SignalP"/>
    </source>
</evidence>
<dbReference type="InterPro" id="IPR009465">
    <property type="entry name" value="Spondin_N"/>
</dbReference>
<feature type="domain" description="Spondin" evidence="10">
    <location>
        <begin position="25"/>
        <end position="210"/>
    </location>
</feature>
<protein>
    <recommendedName>
        <fullName evidence="10">Spondin domain-containing protein</fullName>
    </recommendedName>
</protein>
<evidence type="ECO:0000256" key="5">
    <source>
        <dbReference type="ARBA" id="ARBA00022729"/>
    </source>
</evidence>
<comment type="subcellular location">
    <subcellularLocation>
        <location evidence="1">Secreted</location>
        <location evidence="1">Extracellular space</location>
        <location evidence="1">Extracellular matrix</location>
    </subcellularLocation>
</comment>
<dbReference type="GO" id="GO:0031012">
    <property type="term" value="C:extracellular matrix"/>
    <property type="evidence" value="ECO:0007669"/>
    <property type="project" value="TreeGrafter"/>
</dbReference>
<dbReference type="Pfam" id="PF06468">
    <property type="entry name" value="Spond_N"/>
    <property type="match status" value="1"/>
</dbReference>
<keyword evidence="2" id="KW-0964">Secreted</keyword>
<organism evidence="11 12">
    <name type="scientific">Chironomus riparius</name>
    <dbReference type="NCBI Taxonomy" id="315576"/>
    <lineage>
        <taxon>Eukaryota</taxon>
        <taxon>Metazoa</taxon>
        <taxon>Ecdysozoa</taxon>
        <taxon>Arthropoda</taxon>
        <taxon>Hexapoda</taxon>
        <taxon>Insecta</taxon>
        <taxon>Pterygota</taxon>
        <taxon>Neoptera</taxon>
        <taxon>Endopterygota</taxon>
        <taxon>Diptera</taxon>
        <taxon>Nematocera</taxon>
        <taxon>Chironomoidea</taxon>
        <taxon>Chironomidae</taxon>
        <taxon>Chironominae</taxon>
        <taxon>Chironomus</taxon>
    </lineage>
</organism>
<dbReference type="AlphaFoldDB" id="A0A9N9WVD7"/>
<gene>
    <name evidence="11" type="ORF">CHIRRI_LOCUS10443</name>
</gene>
<evidence type="ECO:0000313" key="12">
    <source>
        <dbReference type="Proteomes" id="UP001153620"/>
    </source>
</evidence>
<evidence type="ECO:0000256" key="4">
    <source>
        <dbReference type="ARBA" id="ARBA00022723"/>
    </source>
</evidence>
<evidence type="ECO:0000313" key="11">
    <source>
        <dbReference type="EMBL" id="CAG9807597.1"/>
    </source>
</evidence>
<evidence type="ECO:0000256" key="8">
    <source>
        <dbReference type="ARBA" id="ARBA00023180"/>
    </source>
</evidence>
<keyword evidence="7" id="KW-1015">Disulfide bond</keyword>
<sequence length="331" mass="38295">MNLTFLIISLVICLSFSAINANSYHENVCEKGSLAVYQIEIEGNWTEDNFPKNYPKFRPHAHFSKSFGISHSQHDYLFRMQEVVRPELENFCLRGDIEELHTQISKENIFDELIMPKLDDPSKKIESRFFVSSNHSLFSIVTKIVPSPDWIIGIDSLELCIDNKWVDEIRIEMQPIDCGVNSGFTFSSPIWDTIPRDEMTFITSHFPNNHASSFYYQNVTHLPPIASFRIHKIKEYIGVKDSSVKRIHQKYRRNTMKNPSRLANHDNSDCVVSKWSEWSACSKECGIGEKFRNRTIMRLEKSGGKACPHLIERSWCGSSRCESSSSSYFSW</sequence>
<dbReference type="SUPFAM" id="SSF82895">
    <property type="entry name" value="TSP-1 type 1 repeat"/>
    <property type="match status" value="1"/>
</dbReference>
<dbReference type="Pfam" id="PF19028">
    <property type="entry name" value="TSP1_spondin"/>
    <property type="match status" value="1"/>
</dbReference>
<dbReference type="PANTHER" id="PTHR11311">
    <property type="entry name" value="SPONDIN"/>
    <property type="match status" value="1"/>
</dbReference>
<dbReference type="GO" id="GO:0007155">
    <property type="term" value="P:cell adhesion"/>
    <property type="evidence" value="ECO:0007669"/>
    <property type="project" value="UniProtKB-KW"/>
</dbReference>
<reference evidence="11" key="2">
    <citation type="submission" date="2022-10" db="EMBL/GenBank/DDBJ databases">
        <authorList>
            <consortium name="ENA_rothamsted_submissions"/>
            <consortium name="culmorum"/>
            <person name="King R."/>
        </authorList>
    </citation>
    <scope>NUCLEOTIDE SEQUENCE</scope>
</reference>
<dbReference type="GO" id="GO:0046872">
    <property type="term" value="F:metal ion binding"/>
    <property type="evidence" value="ECO:0007669"/>
    <property type="project" value="UniProtKB-KW"/>
</dbReference>
<dbReference type="InterPro" id="IPR051418">
    <property type="entry name" value="Spondin/Thrombospondin_T1"/>
</dbReference>
<dbReference type="Gene3D" id="2.20.100.10">
    <property type="entry name" value="Thrombospondin type-1 (TSP1) repeat"/>
    <property type="match status" value="1"/>
</dbReference>
<dbReference type="InterPro" id="IPR036383">
    <property type="entry name" value="TSP1_rpt_sf"/>
</dbReference>
<reference evidence="11" key="1">
    <citation type="submission" date="2022-01" db="EMBL/GenBank/DDBJ databases">
        <authorList>
            <person name="King R."/>
        </authorList>
    </citation>
    <scope>NUCLEOTIDE SEQUENCE</scope>
</reference>
<evidence type="ECO:0000256" key="6">
    <source>
        <dbReference type="ARBA" id="ARBA00022889"/>
    </source>
</evidence>
<keyword evidence="6" id="KW-0130">Cell adhesion</keyword>
<feature type="signal peptide" evidence="9">
    <location>
        <begin position="1"/>
        <end position="21"/>
    </location>
</feature>
<dbReference type="InterPro" id="IPR044004">
    <property type="entry name" value="TSP1_spondin_dom"/>
</dbReference>
<accession>A0A9N9WVD7</accession>
<dbReference type="Gene3D" id="2.60.40.2130">
    <property type="entry name" value="F-spondin domain"/>
    <property type="match status" value="1"/>
</dbReference>
<dbReference type="FunFam" id="2.20.100.10:FF:000019">
    <property type="entry name" value="Thrombospondin type 1 domain containing 7A"/>
    <property type="match status" value="1"/>
</dbReference>
<evidence type="ECO:0000256" key="3">
    <source>
        <dbReference type="ARBA" id="ARBA00022530"/>
    </source>
</evidence>
<keyword evidence="3" id="KW-0272">Extracellular matrix</keyword>
<evidence type="ECO:0000256" key="2">
    <source>
        <dbReference type="ARBA" id="ARBA00022525"/>
    </source>
</evidence>
<evidence type="ECO:0000256" key="7">
    <source>
        <dbReference type="ARBA" id="ARBA00023157"/>
    </source>
</evidence>